<sequence length="70" mass="7746">MAMTEKIKIALIKKGMSVKDLAASLGCTSQNISGKFKRDNFSEKELQEIADAMGCEFRGLFIDKETGEEI</sequence>
<dbReference type="Pfam" id="PF13443">
    <property type="entry name" value="HTH_26"/>
    <property type="match status" value="1"/>
</dbReference>
<dbReference type="GO" id="GO:0003677">
    <property type="term" value="F:DNA binding"/>
    <property type="evidence" value="ECO:0007669"/>
    <property type="project" value="InterPro"/>
</dbReference>
<dbReference type="SUPFAM" id="SSF47413">
    <property type="entry name" value="lambda repressor-like DNA-binding domains"/>
    <property type="match status" value="1"/>
</dbReference>
<evidence type="ECO:0000259" key="1">
    <source>
        <dbReference type="PROSITE" id="PS50943"/>
    </source>
</evidence>
<dbReference type="InterPro" id="IPR010982">
    <property type="entry name" value="Lambda_DNA-bd_dom_sf"/>
</dbReference>
<feature type="domain" description="HTH cro/C1-type" evidence="1">
    <location>
        <begin position="7"/>
        <end position="60"/>
    </location>
</feature>
<gene>
    <name evidence="2" type="ORF">H9811_07855</name>
</gene>
<name>A0A9D2ESN1_9FIRM</name>
<proteinExistence type="predicted"/>
<evidence type="ECO:0000313" key="2">
    <source>
        <dbReference type="EMBL" id="HIZ42461.1"/>
    </source>
</evidence>
<accession>A0A9D2ESN1</accession>
<dbReference type="Gene3D" id="1.10.260.40">
    <property type="entry name" value="lambda repressor-like DNA-binding domains"/>
    <property type="match status" value="1"/>
</dbReference>
<dbReference type="Proteomes" id="UP000824048">
    <property type="component" value="Unassembled WGS sequence"/>
</dbReference>
<dbReference type="AlphaFoldDB" id="A0A9D2ESN1"/>
<protein>
    <submittedName>
        <fullName evidence="2">Helix-turn-helix transcriptional regulator</fullName>
    </submittedName>
</protein>
<dbReference type="InterPro" id="IPR001387">
    <property type="entry name" value="Cro/C1-type_HTH"/>
</dbReference>
<dbReference type="EMBL" id="DXBP01000049">
    <property type="protein sequence ID" value="HIZ42461.1"/>
    <property type="molecule type" value="Genomic_DNA"/>
</dbReference>
<reference evidence="2" key="2">
    <citation type="submission" date="2021-04" db="EMBL/GenBank/DDBJ databases">
        <authorList>
            <person name="Gilroy R."/>
        </authorList>
    </citation>
    <scope>NUCLEOTIDE SEQUENCE</scope>
    <source>
        <strain evidence="2">ChiSxjej1B13-11774</strain>
    </source>
</reference>
<comment type="caution">
    <text evidence="2">The sequence shown here is derived from an EMBL/GenBank/DDBJ whole genome shotgun (WGS) entry which is preliminary data.</text>
</comment>
<reference evidence="2" key="1">
    <citation type="journal article" date="2021" name="PeerJ">
        <title>Extensive microbial diversity within the chicken gut microbiome revealed by metagenomics and culture.</title>
        <authorList>
            <person name="Gilroy R."/>
            <person name="Ravi A."/>
            <person name="Getino M."/>
            <person name="Pursley I."/>
            <person name="Horton D.L."/>
            <person name="Alikhan N.F."/>
            <person name="Baker D."/>
            <person name="Gharbi K."/>
            <person name="Hall N."/>
            <person name="Watson M."/>
            <person name="Adriaenssens E.M."/>
            <person name="Foster-Nyarko E."/>
            <person name="Jarju S."/>
            <person name="Secka A."/>
            <person name="Antonio M."/>
            <person name="Oren A."/>
            <person name="Chaudhuri R.R."/>
            <person name="La Ragione R."/>
            <person name="Hildebrand F."/>
            <person name="Pallen M.J."/>
        </authorList>
    </citation>
    <scope>NUCLEOTIDE SEQUENCE</scope>
    <source>
        <strain evidence="2">ChiSxjej1B13-11774</strain>
    </source>
</reference>
<organism evidence="2 3">
    <name type="scientific">Candidatus Gemmiger excrementigallinarum</name>
    <dbReference type="NCBI Taxonomy" id="2838609"/>
    <lineage>
        <taxon>Bacteria</taxon>
        <taxon>Bacillati</taxon>
        <taxon>Bacillota</taxon>
        <taxon>Clostridia</taxon>
        <taxon>Eubacteriales</taxon>
        <taxon>Gemmiger</taxon>
    </lineage>
</organism>
<dbReference type="SMART" id="SM00530">
    <property type="entry name" value="HTH_XRE"/>
    <property type="match status" value="1"/>
</dbReference>
<dbReference type="CDD" id="cd00093">
    <property type="entry name" value="HTH_XRE"/>
    <property type="match status" value="1"/>
</dbReference>
<dbReference type="PROSITE" id="PS50943">
    <property type="entry name" value="HTH_CROC1"/>
    <property type="match status" value="1"/>
</dbReference>
<evidence type="ECO:0000313" key="3">
    <source>
        <dbReference type="Proteomes" id="UP000824048"/>
    </source>
</evidence>